<feature type="region of interest" description="Disordered" evidence="1">
    <location>
        <begin position="294"/>
        <end position="347"/>
    </location>
</feature>
<dbReference type="EMBL" id="MU001691">
    <property type="protein sequence ID" value="KAF2454387.1"/>
    <property type="molecule type" value="Genomic_DNA"/>
</dbReference>
<feature type="compositionally biased region" description="Polar residues" evidence="1">
    <location>
        <begin position="31"/>
        <end position="43"/>
    </location>
</feature>
<evidence type="ECO:0000256" key="1">
    <source>
        <dbReference type="SAM" id="MobiDB-lite"/>
    </source>
</evidence>
<feature type="compositionally biased region" description="Basic and acidic residues" evidence="1">
    <location>
        <begin position="83"/>
        <end position="99"/>
    </location>
</feature>
<keyword evidence="4" id="KW-1185">Reference proteome</keyword>
<evidence type="ECO:0000313" key="4">
    <source>
        <dbReference type="Proteomes" id="UP000799766"/>
    </source>
</evidence>
<reference evidence="3" key="1">
    <citation type="journal article" date="2020" name="Stud. Mycol.">
        <title>101 Dothideomycetes genomes: a test case for predicting lifestyles and emergence of pathogens.</title>
        <authorList>
            <person name="Haridas S."/>
            <person name="Albert R."/>
            <person name="Binder M."/>
            <person name="Bloem J."/>
            <person name="Labutti K."/>
            <person name="Salamov A."/>
            <person name="Andreopoulos B."/>
            <person name="Baker S."/>
            <person name="Barry K."/>
            <person name="Bills G."/>
            <person name="Bluhm B."/>
            <person name="Cannon C."/>
            <person name="Castanera R."/>
            <person name="Culley D."/>
            <person name="Daum C."/>
            <person name="Ezra D."/>
            <person name="Gonzalez J."/>
            <person name="Henrissat B."/>
            <person name="Kuo A."/>
            <person name="Liang C."/>
            <person name="Lipzen A."/>
            <person name="Lutzoni F."/>
            <person name="Magnuson J."/>
            <person name="Mondo S."/>
            <person name="Nolan M."/>
            <person name="Ohm R."/>
            <person name="Pangilinan J."/>
            <person name="Park H.-J."/>
            <person name="Ramirez L."/>
            <person name="Alfaro M."/>
            <person name="Sun H."/>
            <person name="Tritt A."/>
            <person name="Yoshinaga Y."/>
            <person name="Zwiers L.-H."/>
            <person name="Turgeon B."/>
            <person name="Goodwin S."/>
            <person name="Spatafora J."/>
            <person name="Crous P."/>
            <person name="Grigoriev I."/>
        </authorList>
    </citation>
    <scope>NUCLEOTIDE SEQUENCE</scope>
    <source>
        <strain evidence="3">ATCC 16933</strain>
    </source>
</reference>
<dbReference type="AlphaFoldDB" id="A0A6A6NSB3"/>
<organism evidence="3 4">
    <name type="scientific">Lineolata rhizophorae</name>
    <dbReference type="NCBI Taxonomy" id="578093"/>
    <lineage>
        <taxon>Eukaryota</taxon>
        <taxon>Fungi</taxon>
        <taxon>Dikarya</taxon>
        <taxon>Ascomycota</taxon>
        <taxon>Pezizomycotina</taxon>
        <taxon>Dothideomycetes</taxon>
        <taxon>Dothideomycetes incertae sedis</taxon>
        <taxon>Lineolatales</taxon>
        <taxon>Lineolataceae</taxon>
        <taxon>Lineolata</taxon>
    </lineage>
</organism>
<feature type="domain" description="ASX DEUBAD" evidence="2">
    <location>
        <begin position="235"/>
        <end position="405"/>
    </location>
</feature>
<feature type="compositionally biased region" description="Polar residues" evidence="1">
    <location>
        <begin position="1"/>
        <end position="10"/>
    </location>
</feature>
<gene>
    <name evidence="3" type="ORF">BDY21DRAFT_423663</name>
</gene>
<sequence length="559" mass="61682">MTSSKDSTTVLLPVAEDDHYSDHTAEESAKIGQSNGARTTGTPAASPGTKRDRDGFLESDMADAIAASLGQGQPSPKTKRRCSREDAAAGGEPGKDAKPALRRGGRTRKPTQKLVDEESEEDARLSKQKGGRKRLSTRQTTGKHDDDGDDDGDSDAYKPRPTKRRAAKAKESSPIVTPPAENPGLTPEPETKTQARRSGRKRAAPVRYDESNDDDVAETPAPKTRSQAAASKKRSRRGQKSANWDPKHVLRSPESVLVYANLVKVLSDPRAWELLKPEQQKDLASMVPACFQPETGSEVEREPGPAKIPVRPQSGASEKEVALAQKGAEEDAPSQDASPSPPPAIHPNLVRSVAFQSDVRLFQEDLLNGRLDPAWQKQALAAMERRARGDFDEWKERETEVFWGQKQKTFSRAIAGACSEIKMDELIREGCIQVGDVFSFSHSFAKGFKEELANSTGRNGPMLLIEKEAKIVEIADDHRLVFTYPPGQHKFSSPANGDDIRTPIIAEPYRLAMLITNEDGRAAGFRIANAWKDFRCLRNNQDMGSLWDIRELYYVQRYT</sequence>
<evidence type="ECO:0000313" key="3">
    <source>
        <dbReference type="EMBL" id="KAF2454387.1"/>
    </source>
</evidence>
<accession>A0A6A6NSB3</accession>
<dbReference type="Pfam" id="PF13919">
    <property type="entry name" value="ASXH"/>
    <property type="match status" value="1"/>
</dbReference>
<feature type="region of interest" description="Disordered" evidence="1">
    <location>
        <begin position="1"/>
        <end position="251"/>
    </location>
</feature>
<proteinExistence type="predicted"/>
<feature type="compositionally biased region" description="Basic residues" evidence="1">
    <location>
        <begin position="100"/>
        <end position="111"/>
    </location>
</feature>
<feature type="compositionally biased region" description="Basic residues" evidence="1">
    <location>
        <begin position="126"/>
        <end position="136"/>
    </location>
</feature>
<evidence type="ECO:0000259" key="2">
    <source>
        <dbReference type="Pfam" id="PF13919"/>
    </source>
</evidence>
<dbReference type="Proteomes" id="UP000799766">
    <property type="component" value="Unassembled WGS sequence"/>
</dbReference>
<protein>
    <submittedName>
        <fullName evidence="3">Asx homology domain-containing protein</fullName>
    </submittedName>
</protein>
<dbReference type="InterPro" id="IPR028020">
    <property type="entry name" value="ASX_DEUBAD_dom"/>
</dbReference>
<feature type="compositionally biased region" description="Basic residues" evidence="1">
    <location>
        <begin position="194"/>
        <end position="204"/>
    </location>
</feature>
<dbReference type="OrthoDB" id="2289918at2759"/>
<name>A0A6A6NSB3_9PEZI</name>
<feature type="compositionally biased region" description="Basic and acidic residues" evidence="1">
    <location>
        <begin position="16"/>
        <end position="29"/>
    </location>
</feature>